<accession>A0A8H7CP05</accession>
<name>A0A8H7CP05_9AGAR</name>
<protein>
    <submittedName>
        <fullName evidence="1">Uncharacterized protein</fullName>
    </submittedName>
</protein>
<evidence type="ECO:0000313" key="1">
    <source>
        <dbReference type="EMBL" id="KAF7342957.1"/>
    </source>
</evidence>
<gene>
    <name evidence="1" type="ORF">MVEN_01725700</name>
</gene>
<evidence type="ECO:0000313" key="2">
    <source>
        <dbReference type="Proteomes" id="UP000620124"/>
    </source>
</evidence>
<sequence>MTTMPPPPPPPSWSRHGIGSRKVVSKDEFDTKVAAAYQNIARVEAPAEDVQILANLLAVAPATLEGTGAAFKKGGEACSHCGRAFSILDIAATGLEAHSKQFLVDVVMGKYGYIVNTAAPEFNCYKCGTKCDTPPSRYDLPLYVCEVDV</sequence>
<dbReference type="OrthoDB" id="2926612at2759"/>
<keyword evidence="2" id="KW-1185">Reference proteome</keyword>
<dbReference type="Proteomes" id="UP000620124">
    <property type="component" value="Unassembled WGS sequence"/>
</dbReference>
<dbReference type="EMBL" id="JACAZI010000016">
    <property type="protein sequence ID" value="KAF7342957.1"/>
    <property type="molecule type" value="Genomic_DNA"/>
</dbReference>
<dbReference type="AlphaFoldDB" id="A0A8H7CP05"/>
<proteinExistence type="predicted"/>
<comment type="caution">
    <text evidence="1">The sequence shown here is derived from an EMBL/GenBank/DDBJ whole genome shotgun (WGS) entry which is preliminary data.</text>
</comment>
<organism evidence="1 2">
    <name type="scientific">Mycena venus</name>
    <dbReference type="NCBI Taxonomy" id="2733690"/>
    <lineage>
        <taxon>Eukaryota</taxon>
        <taxon>Fungi</taxon>
        <taxon>Dikarya</taxon>
        <taxon>Basidiomycota</taxon>
        <taxon>Agaricomycotina</taxon>
        <taxon>Agaricomycetes</taxon>
        <taxon>Agaricomycetidae</taxon>
        <taxon>Agaricales</taxon>
        <taxon>Marasmiineae</taxon>
        <taxon>Mycenaceae</taxon>
        <taxon>Mycena</taxon>
    </lineage>
</organism>
<reference evidence="1" key="1">
    <citation type="submission" date="2020-05" db="EMBL/GenBank/DDBJ databases">
        <title>Mycena genomes resolve the evolution of fungal bioluminescence.</title>
        <authorList>
            <person name="Tsai I.J."/>
        </authorList>
    </citation>
    <scope>NUCLEOTIDE SEQUENCE</scope>
    <source>
        <strain evidence="1">CCC161011</strain>
    </source>
</reference>